<dbReference type="RefSeq" id="XP_021878697.1">
    <property type="nucleotide sequence ID" value="XM_022025122.1"/>
</dbReference>
<accession>A0A1Y2GGP2</accession>
<evidence type="ECO:0000313" key="2">
    <source>
        <dbReference type="Proteomes" id="UP000193648"/>
    </source>
</evidence>
<dbReference type="GeneID" id="33566966"/>
<comment type="caution">
    <text evidence="1">The sequence shown here is derived from an EMBL/GenBank/DDBJ whole genome shotgun (WGS) entry which is preliminary data.</text>
</comment>
<proteinExistence type="predicted"/>
<reference evidence="1 2" key="1">
    <citation type="submission" date="2016-07" db="EMBL/GenBank/DDBJ databases">
        <title>Pervasive Adenine N6-methylation of Active Genes in Fungi.</title>
        <authorList>
            <consortium name="DOE Joint Genome Institute"/>
            <person name="Mondo S.J."/>
            <person name="Dannebaum R.O."/>
            <person name="Kuo R.C."/>
            <person name="Labutti K."/>
            <person name="Haridas S."/>
            <person name="Kuo A."/>
            <person name="Salamov A."/>
            <person name="Ahrendt S.R."/>
            <person name="Lipzen A."/>
            <person name="Sullivan W."/>
            <person name="Andreopoulos W.B."/>
            <person name="Clum A."/>
            <person name="Lindquist E."/>
            <person name="Daum C."/>
            <person name="Ramamoorthy G.K."/>
            <person name="Gryganskyi A."/>
            <person name="Culley D."/>
            <person name="Magnuson J.K."/>
            <person name="James T.Y."/>
            <person name="O'Malley M.A."/>
            <person name="Stajich J.E."/>
            <person name="Spatafora J.W."/>
            <person name="Visel A."/>
            <person name="Grigoriev I.V."/>
        </authorList>
    </citation>
    <scope>NUCLEOTIDE SEQUENCE [LARGE SCALE GENOMIC DNA]</scope>
    <source>
        <strain evidence="1 2">NRRL 3116</strain>
    </source>
</reference>
<gene>
    <name evidence="1" type="ORF">BCR41DRAFT_358830</name>
</gene>
<dbReference type="EMBL" id="MCFF01000035">
    <property type="protein sequence ID" value="ORZ09070.1"/>
    <property type="molecule type" value="Genomic_DNA"/>
</dbReference>
<protein>
    <submittedName>
        <fullName evidence="1">Uncharacterized protein</fullName>
    </submittedName>
</protein>
<organism evidence="1 2">
    <name type="scientific">Lobosporangium transversale</name>
    <dbReference type="NCBI Taxonomy" id="64571"/>
    <lineage>
        <taxon>Eukaryota</taxon>
        <taxon>Fungi</taxon>
        <taxon>Fungi incertae sedis</taxon>
        <taxon>Mucoromycota</taxon>
        <taxon>Mortierellomycotina</taxon>
        <taxon>Mortierellomycetes</taxon>
        <taxon>Mortierellales</taxon>
        <taxon>Mortierellaceae</taxon>
        <taxon>Lobosporangium</taxon>
    </lineage>
</organism>
<sequence length="92" mass="8793">MPAGVAIELGGAANANGLFTTVAVVVGTVVDAVKAVTAGVAAAVVPDAAAGVTVAAVGVGPKLLWNGEDALMVPSGLGEVTLLVLLELGFAR</sequence>
<dbReference type="Proteomes" id="UP000193648">
    <property type="component" value="Unassembled WGS sequence"/>
</dbReference>
<dbReference type="InParanoid" id="A0A1Y2GGP2"/>
<keyword evidence="2" id="KW-1185">Reference proteome</keyword>
<evidence type="ECO:0000313" key="1">
    <source>
        <dbReference type="EMBL" id="ORZ09070.1"/>
    </source>
</evidence>
<dbReference type="AlphaFoldDB" id="A0A1Y2GGP2"/>
<name>A0A1Y2GGP2_9FUNG</name>